<name>X7FAU5_9RHOB</name>
<dbReference type="SMART" id="SM00419">
    <property type="entry name" value="HTH_CRP"/>
    <property type="match status" value="1"/>
</dbReference>
<dbReference type="RefSeq" id="WP_043769290.1">
    <property type="nucleotide sequence ID" value="NZ_JAME01000011.1"/>
</dbReference>
<keyword evidence="2" id="KW-0238">DNA-binding</keyword>
<proteinExistence type="predicted"/>
<dbReference type="Pfam" id="PF00027">
    <property type="entry name" value="cNMP_binding"/>
    <property type="match status" value="1"/>
</dbReference>
<dbReference type="PATRIC" id="fig|1449351.3.peg.1805"/>
<dbReference type="AlphaFoldDB" id="X7FAU5"/>
<evidence type="ECO:0000256" key="2">
    <source>
        <dbReference type="ARBA" id="ARBA00023125"/>
    </source>
</evidence>
<dbReference type="Proteomes" id="UP000023430">
    <property type="component" value="Unassembled WGS sequence"/>
</dbReference>
<evidence type="ECO:0000256" key="3">
    <source>
        <dbReference type="ARBA" id="ARBA00023163"/>
    </source>
</evidence>
<organism evidence="5 6">
    <name type="scientific">Roseivivax isoporae LMG 25204</name>
    <dbReference type="NCBI Taxonomy" id="1449351"/>
    <lineage>
        <taxon>Bacteria</taxon>
        <taxon>Pseudomonadati</taxon>
        <taxon>Pseudomonadota</taxon>
        <taxon>Alphaproteobacteria</taxon>
        <taxon>Rhodobacterales</taxon>
        <taxon>Roseobacteraceae</taxon>
        <taxon>Roseivivax</taxon>
    </lineage>
</organism>
<comment type="caution">
    <text evidence="5">The sequence shown here is derived from an EMBL/GenBank/DDBJ whole genome shotgun (WGS) entry which is preliminary data.</text>
</comment>
<accession>X7FAU5</accession>
<protein>
    <submittedName>
        <fullName evidence="5">Cyclic nucleotide-binding protein</fullName>
    </submittedName>
</protein>
<dbReference type="GO" id="GO:0003677">
    <property type="term" value="F:DNA binding"/>
    <property type="evidence" value="ECO:0007669"/>
    <property type="project" value="UniProtKB-KW"/>
</dbReference>
<dbReference type="SUPFAM" id="SSF46785">
    <property type="entry name" value="Winged helix' DNA-binding domain"/>
    <property type="match status" value="1"/>
</dbReference>
<evidence type="ECO:0000313" key="5">
    <source>
        <dbReference type="EMBL" id="ETX29209.1"/>
    </source>
</evidence>
<dbReference type="InterPro" id="IPR014710">
    <property type="entry name" value="RmlC-like_jellyroll"/>
</dbReference>
<evidence type="ECO:0000313" key="6">
    <source>
        <dbReference type="Proteomes" id="UP000023430"/>
    </source>
</evidence>
<evidence type="ECO:0000256" key="1">
    <source>
        <dbReference type="ARBA" id="ARBA00023015"/>
    </source>
</evidence>
<dbReference type="SUPFAM" id="SSF51206">
    <property type="entry name" value="cAMP-binding domain-like"/>
    <property type="match status" value="1"/>
</dbReference>
<dbReference type="EMBL" id="JAME01000011">
    <property type="protein sequence ID" value="ETX29209.1"/>
    <property type="molecule type" value="Genomic_DNA"/>
</dbReference>
<reference evidence="5 6" key="1">
    <citation type="submission" date="2014-01" db="EMBL/GenBank/DDBJ databases">
        <title>Roseivivax isoporae LMG 25204 Genome Sequencing.</title>
        <authorList>
            <person name="Lai Q."/>
            <person name="Li G."/>
            <person name="Shao Z."/>
        </authorList>
    </citation>
    <scope>NUCLEOTIDE SEQUENCE [LARGE SCALE GENOMIC DNA]</scope>
    <source>
        <strain evidence="5 6">LMG 25204</strain>
    </source>
</reference>
<dbReference type="STRING" id="1449351.RISW2_02010"/>
<dbReference type="InterPro" id="IPR036388">
    <property type="entry name" value="WH-like_DNA-bd_sf"/>
</dbReference>
<dbReference type="PROSITE" id="PS51063">
    <property type="entry name" value="HTH_CRP_2"/>
    <property type="match status" value="1"/>
</dbReference>
<keyword evidence="1" id="KW-0805">Transcription regulation</keyword>
<keyword evidence="3" id="KW-0804">Transcription</keyword>
<dbReference type="InterPro" id="IPR018490">
    <property type="entry name" value="cNMP-bd_dom_sf"/>
</dbReference>
<sequence length="243" mass="27107">MRQTKSHLVRKLQRGATLCSTDMARLDDLTRVARLVAPGVDLVQEEDRPRRVHVVTEGVACRYRHLPDGRRAIVGLMLPGDFCDLHMSVLGHVDHAIGTLVPSRIARVDATEVLALVDASSGISRACWWASLVEESILREWLVNVGRRPSIQQVTHLFCELHARLRAVGLGGETSFELPFTQPVIADLLGISPVHVQRVLRSMRNQGLITLQARRITFPDYDVAAEFAHFDPGYLHLDGAPHR</sequence>
<feature type="domain" description="HTH crp-type" evidence="4">
    <location>
        <begin position="148"/>
        <end position="222"/>
    </location>
</feature>
<dbReference type="GO" id="GO:0006355">
    <property type="term" value="P:regulation of DNA-templated transcription"/>
    <property type="evidence" value="ECO:0007669"/>
    <property type="project" value="InterPro"/>
</dbReference>
<dbReference type="Gene3D" id="1.10.10.10">
    <property type="entry name" value="Winged helix-like DNA-binding domain superfamily/Winged helix DNA-binding domain"/>
    <property type="match status" value="1"/>
</dbReference>
<dbReference type="InterPro" id="IPR000595">
    <property type="entry name" value="cNMP-bd_dom"/>
</dbReference>
<dbReference type="InterPro" id="IPR012318">
    <property type="entry name" value="HTH_CRP"/>
</dbReference>
<evidence type="ECO:0000259" key="4">
    <source>
        <dbReference type="PROSITE" id="PS51063"/>
    </source>
</evidence>
<gene>
    <name evidence="5" type="ORF">RISW2_02010</name>
</gene>
<dbReference type="InterPro" id="IPR036390">
    <property type="entry name" value="WH_DNA-bd_sf"/>
</dbReference>
<dbReference type="CDD" id="cd00038">
    <property type="entry name" value="CAP_ED"/>
    <property type="match status" value="1"/>
</dbReference>
<dbReference type="eggNOG" id="COG0664">
    <property type="taxonomic scope" value="Bacteria"/>
</dbReference>
<keyword evidence="6" id="KW-1185">Reference proteome</keyword>
<dbReference type="Pfam" id="PF13545">
    <property type="entry name" value="HTH_Crp_2"/>
    <property type="match status" value="1"/>
</dbReference>
<dbReference type="Gene3D" id="2.60.120.10">
    <property type="entry name" value="Jelly Rolls"/>
    <property type="match status" value="1"/>
</dbReference>